<proteinExistence type="predicted"/>
<sequence length="346" mass="37678">MGLHRTLKENDSDAFLADFSAVEKQIIQGAPPPPPSPPSSSRTPSEQSPGVRVAFAREAQICGCCSVPGIDLHFLHGRHTRCLESEGMEQLAYAWKKLFSRVRVLERATNSSPNSFGTPFSFADFTPDIGTTLSEFEPSEVAICSAAFTQITTRAVNACSQIPVAHPPISSTSGEVLPNCKPPSSPLHLNTNSAFGDGLCHICDILSSLRFWGSLACIQSSVTGPSGLRSYFSASTPQRKIFPRQATPRSRSAMISPASEFQPKHRKNINWTFGNGLRVLSEVYIQVEVLSCHSYCQFNTPDLPGLSGSLLCSVRTLVVVSSQLSRPEKVQDMQGDREHRKGIISR</sequence>
<evidence type="ECO:0000313" key="2">
    <source>
        <dbReference type="EMBL" id="CZR69408.1"/>
    </source>
</evidence>
<dbReference type="Proteomes" id="UP000184330">
    <property type="component" value="Unassembled WGS sequence"/>
</dbReference>
<reference evidence="2 3" key="1">
    <citation type="submission" date="2016-03" db="EMBL/GenBank/DDBJ databases">
        <authorList>
            <person name="Ploux O."/>
        </authorList>
    </citation>
    <scope>NUCLEOTIDE SEQUENCE [LARGE SCALE GENOMIC DNA]</scope>
    <source>
        <strain evidence="2 3">UAMH 11012</strain>
    </source>
</reference>
<feature type="compositionally biased region" description="Low complexity" evidence="1">
    <location>
        <begin position="39"/>
        <end position="49"/>
    </location>
</feature>
<accession>A0A1L7XWM7</accession>
<dbReference type="AlphaFoldDB" id="A0A1L7XWM7"/>
<organism evidence="2 3">
    <name type="scientific">Phialocephala subalpina</name>
    <dbReference type="NCBI Taxonomy" id="576137"/>
    <lineage>
        <taxon>Eukaryota</taxon>
        <taxon>Fungi</taxon>
        <taxon>Dikarya</taxon>
        <taxon>Ascomycota</taxon>
        <taxon>Pezizomycotina</taxon>
        <taxon>Leotiomycetes</taxon>
        <taxon>Helotiales</taxon>
        <taxon>Mollisiaceae</taxon>
        <taxon>Phialocephala</taxon>
        <taxon>Phialocephala fortinii species complex</taxon>
    </lineage>
</organism>
<name>A0A1L7XWM7_9HELO</name>
<evidence type="ECO:0000313" key="3">
    <source>
        <dbReference type="Proteomes" id="UP000184330"/>
    </source>
</evidence>
<dbReference type="EMBL" id="FJOG01000070">
    <property type="protein sequence ID" value="CZR69408.1"/>
    <property type="molecule type" value="Genomic_DNA"/>
</dbReference>
<protein>
    <submittedName>
        <fullName evidence="2">Uncharacterized protein</fullName>
    </submittedName>
</protein>
<keyword evidence="3" id="KW-1185">Reference proteome</keyword>
<feature type="region of interest" description="Disordered" evidence="1">
    <location>
        <begin position="28"/>
        <end position="50"/>
    </location>
</feature>
<evidence type="ECO:0000256" key="1">
    <source>
        <dbReference type="SAM" id="MobiDB-lite"/>
    </source>
</evidence>
<gene>
    <name evidence="2" type="ORF">PAC_19308</name>
</gene>